<dbReference type="EMBL" id="CAFAAQ010000142">
    <property type="protein sequence ID" value="CAB4814918.1"/>
    <property type="molecule type" value="Genomic_DNA"/>
</dbReference>
<organism evidence="3">
    <name type="scientific">freshwater metagenome</name>
    <dbReference type="NCBI Taxonomy" id="449393"/>
    <lineage>
        <taxon>unclassified sequences</taxon>
        <taxon>metagenomes</taxon>
        <taxon>ecological metagenomes</taxon>
    </lineage>
</organism>
<accession>A0A6J6Z6W5</accession>
<proteinExistence type="predicted"/>
<name>A0A6J6Z6W5_9ZZZZ</name>
<evidence type="ECO:0000259" key="2">
    <source>
        <dbReference type="Pfam" id="PF12849"/>
    </source>
</evidence>
<dbReference type="InterPro" id="IPR050811">
    <property type="entry name" value="Phosphate_ABC_transporter"/>
</dbReference>
<reference evidence="3" key="1">
    <citation type="submission" date="2020-05" db="EMBL/GenBank/DDBJ databases">
        <authorList>
            <person name="Chiriac C."/>
            <person name="Salcher M."/>
            <person name="Ghai R."/>
            <person name="Kavagutti S V."/>
        </authorList>
    </citation>
    <scope>NUCLEOTIDE SEQUENCE</scope>
</reference>
<keyword evidence="1" id="KW-0732">Signal</keyword>
<feature type="domain" description="PBP" evidence="2">
    <location>
        <begin position="4"/>
        <end position="239"/>
    </location>
</feature>
<dbReference type="AlphaFoldDB" id="A0A6J6Z6W5"/>
<dbReference type="Gene3D" id="3.40.190.10">
    <property type="entry name" value="Periplasmic binding protein-like II"/>
    <property type="match status" value="2"/>
</dbReference>
<dbReference type="PANTHER" id="PTHR30570">
    <property type="entry name" value="PERIPLASMIC PHOSPHATE BINDING COMPONENT OF PHOSPHATE ABC TRANSPORTER"/>
    <property type="match status" value="1"/>
</dbReference>
<dbReference type="PANTHER" id="PTHR30570:SF1">
    <property type="entry name" value="PHOSPHATE-BINDING PROTEIN PSTS"/>
    <property type="match status" value="1"/>
</dbReference>
<dbReference type="Pfam" id="PF12849">
    <property type="entry name" value="PBP_like_2"/>
    <property type="match status" value="1"/>
</dbReference>
<evidence type="ECO:0000256" key="1">
    <source>
        <dbReference type="ARBA" id="ARBA00022729"/>
    </source>
</evidence>
<gene>
    <name evidence="3" type="ORF">UFOPK3046_01387</name>
</gene>
<sequence length="273" mass="28768">MLAEQEQDARIRLDTSTSADGIALFCDGLVEMAASSRSMSDREKRECKDSDRSPVEIPVANDAIVVVTNPSNPVKCLSTEQLYGLAGPESAGFASWADANSLGSSADLPEQPLKVLVPPSGSGTLQLFVSTALGPTAETRNTDPKLRNDAVSVESNELVRSAVLDEPAGLGVAAVSSAKSWNDSVRILQLRSDSSADCADPTESNVASGAYPLGRSLSVIIDRKTVQLDQTISDLVSLLLSAEGQKAVAETGALPLDPSQLKESQRLWNTVIE</sequence>
<evidence type="ECO:0000313" key="3">
    <source>
        <dbReference type="EMBL" id="CAB4814918.1"/>
    </source>
</evidence>
<protein>
    <submittedName>
        <fullName evidence="3">Unannotated protein</fullName>
    </submittedName>
</protein>
<dbReference type="SUPFAM" id="SSF53850">
    <property type="entry name" value="Periplasmic binding protein-like II"/>
    <property type="match status" value="1"/>
</dbReference>
<dbReference type="InterPro" id="IPR024370">
    <property type="entry name" value="PBP_domain"/>
</dbReference>